<dbReference type="HOGENOM" id="CLU_3308888_0_0_4"/>
<comment type="caution">
    <text evidence="1">The sequence shown here is derived from an EMBL/GenBank/DDBJ whole genome shotgun (WGS) entry which is preliminary data.</text>
</comment>
<name>C0DTV4_EIKCO</name>
<dbReference type="EMBL" id="ACEA01000016">
    <property type="protein sequence ID" value="EEG24601.1"/>
    <property type="molecule type" value="Genomic_DNA"/>
</dbReference>
<accession>C0DTV4</accession>
<protein>
    <submittedName>
        <fullName evidence="1">Uncharacterized protein</fullName>
    </submittedName>
</protein>
<reference evidence="1 2" key="1">
    <citation type="submission" date="2009-01" db="EMBL/GenBank/DDBJ databases">
        <authorList>
            <person name="Fulton L."/>
            <person name="Clifton S."/>
            <person name="Chinwalla A.T."/>
            <person name="Mitreva M."/>
            <person name="Sodergren E."/>
            <person name="Weinstock G."/>
            <person name="Clifton S."/>
            <person name="Dooling D.J."/>
            <person name="Fulton B."/>
            <person name="Minx P."/>
            <person name="Pepin K.H."/>
            <person name="Johnson M."/>
            <person name="Bhonagiri V."/>
            <person name="Nash W.E."/>
            <person name="Mardis E.R."/>
            <person name="Wilson R.K."/>
        </authorList>
    </citation>
    <scope>NUCLEOTIDE SEQUENCE [LARGE SCALE GENOMIC DNA]</scope>
    <source>
        <strain evidence="1 2">ATCC 23834</strain>
    </source>
</reference>
<evidence type="ECO:0000313" key="1">
    <source>
        <dbReference type="EMBL" id="EEG24601.1"/>
    </source>
</evidence>
<dbReference type="Proteomes" id="UP000005837">
    <property type="component" value="Unassembled WGS sequence"/>
</dbReference>
<gene>
    <name evidence="1" type="ORF">EIKCOROL_00784</name>
</gene>
<sequence>MLNIPILKTEKLKPAAENSGFRLFAAHAKQRRIYSGTLN</sequence>
<dbReference type="AlphaFoldDB" id="C0DTV4"/>
<evidence type="ECO:0000313" key="2">
    <source>
        <dbReference type="Proteomes" id="UP000005837"/>
    </source>
</evidence>
<proteinExistence type="predicted"/>
<organism evidence="1 2">
    <name type="scientific">Eikenella corrodens ATCC 23834</name>
    <dbReference type="NCBI Taxonomy" id="546274"/>
    <lineage>
        <taxon>Bacteria</taxon>
        <taxon>Pseudomonadati</taxon>
        <taxon>Pseudomonadota</taxon>
        <taxon>Betaproteobacteria</taxon>
        <taxon>Neisseriales</taxon>
        <taxon>Neisseriaceae</taxon>
        <taxon>Eikenella</taxon>
    </lineage>
</organism>